<protein>
    <submittedName>
        <fullName evidence="1">Uncharacterized protein</fullName>
    </submittedName>
</protein>
<dbReference type="KEGG" id="clup:CLUP02_00153"/>
<reference evidence="1" key="1">
    <citation type="journal article" date="2021" name="Mol. Plant Microbe Interact.">
        <title>Complete Genome Sequence of the Plant-Pathogenic Fungus Colletotrichum lupini.</title>
        <authorList>
            <person name="Baroncelli R."/>
            <person name="Pensec F."/>
            <person name="Da Lio D."/>
            <person name="Boufleur T."/>
            <person name="Vicente I."/>
            <person name="Sarrocco S."/>
            <person name="Picot A."/>
            <person name="Baraldi E."/>
            <person name="Sukno S."/>
            <person name="Thon M."/>
            <person name="Le Floch G."/>
        </authorList>
    </citation>
    <scope>NUCLEOTIDE SEQUENCE</scope>
    <source>
        <strain evidence="1">IMI 504893</strain>
    </source>
</reference>
<gene>
    <name evidence="1" type="ORF">CLUP02_00153</name>
</gene>
<sequence length="183" mass="20012">MSLEMRFHTIYSIGIVLQAAHAIDMRDYAPSCGVEPEFQLWYKELLGAFEDPFATDRATDFFAPGGALIILGTRNIGNREILGARGAMLPTDGSVQWNHFPNRTFVSSETPADKTFEVAGVLEISRPIDSSCATTYFQTHFTLAKNPDTGKANLTPQGGSLIIYDGYSINATSDPCIKGTRSH</sequence>
<accession>A0A9Q8W6D6</accession>
<keyword evidence="2" id="KW-1185">Reference proteome</keyword>
<dbReference type="GeneID" id="73334215"/>
<dbReference type="AlphaFoldDB" id="A0A9Q8W6D6"/>
<organism evidence="1 2">
    <name type="scientific">Colletotrichum lupini</name>
    <dbReference type="NCBI Taxonomy" id="145971"/>
    <lineage>
        <taxon>Eukaryota</taxon>
        <taxon>Fungi</taxon>
        <taxon>Dikarya</taxon>
        <taxon>Ascomycota</taxon>
        <taxon>Pezizomycotina</taxon>
        <taxon>Sordariomycetes</taxon>
        <taxon>Hypocreomycetidae</taxon>
        <taxon>Glomerellales</taxon>
        <taxon>Glomerellaceae</taxon>
        <taxon>Colletotrichum</taxon>
        <taxon>Colletotrichum acutatum species complex</taxon>
    </lineage>
</organism>
<dbReference type="RefSeq" id="XP_049135162.1">
    <property type="nucleotide sequence ID" value="XM_049279205.1"/>
</dbReference>
<proteinExistence type="predicted"/>
<evidence type="ECO:0000313" key="2">
    <source>
        <dbReference type="Proteomes" id="UP000830671"/>
    </source>
</evidence>
<dbReference type="EMBL" id="CP019471">
    <property type="protein sequence ID" value="UQC73508.1"/>
    <property type="molecule type" value="Genomic_DNA"/>
</dbReference>
<evidence type="ECO:0000313" key="1">
    <source>
        <dbReference type="EMBL" id="UQC73508.1"/>
    </source>
</evidence>
<dbReference type="Proteomes" id="UP000830671">
    <property type="component" value="Chromosome 1"/>
</dbReference>
<name>A0A9Q8W6D6_9PEZI</name>